<dbReference type="InterPro" id="IPR003593">
    <property type="entry name" value="AAA+_ATPase"/>
</dbReference>
<sequence>MINCDGLVKIYETDDKKVMALEGLDLTVETGEMLAVIGKSGSGKSTLLNMIGGLETPTAGVLTIDGKDISTYSEAEMVRYRRNKVGFVWQKSAKNLFPYLTVLQNVEAVMMFENSSNLKYGAHDENSGKHVNRCRDNNKSYALKLLNAVGLQEHKDKLPAQLSGGEQQRAAIAVALANKPDILLADEPTGAVDTRTADTIYELFHKLNKELGITIIIVTHDMALAGRVDRTVLISDGKVSTEKLKKHPAMEYTVLDKAHRIKLTDEMLEAAGIESNKVRVDVQDGKLVISRI</sequence>
<dbReference type="PANTHER" id="PTHR24220">
    <property type="entry name" value="IMPORT ATP-BINDING PROTEIN"/>
    <property type="match status" value="1"/>
</dbReference>
<reference evidence="5 6" key="1">
    <citation type="submission" date="2018-08" db="EMBL/GenBank/DDBJ databases">
        <title>A genome reference for cultivated species of the human gut microbiota.</title>
        <authorList>
            <person name="Zou Y."/>
            <person name="Xue W."/>
            <person name="Luo G."/>
        </authorList>
    </citation>
    <scope>NUCLEOTIDE SEQUENCE [LARGE SCALE GENOMIC DNA]</scope>
    <source>
        <strain evidence="5 6">AM47-6BH</strain>
    </source>
</reference>
<feature type="domain" description="ABC transporter" evidence="4">
    <location>
        <begin position="2"/>
        <end position="261"/>
    </location>
</feature>
<dbReference type="Pfam" id="PF00005">
    <property type="entry name" value="ABC_tran"/>
    <property type="match status" value="1"/>
</dbReference>
<dbReference type="Gene3D" id="3.40.50.300">
    <property type="entry name" value="P-loop containing nucleotide triphosphate hydrolases"/>
    <property type="match status" value="1"/>
</dbReference>
<evidence type="ECO:0000313" key="6">
    <source>
        <dbReference type="Proteomes" id="UP000283721"/>
    </source>
</evidence>
<evidence type="ECO:0000256" key="2">
    <source>
        <dbReference type="ARBA" id="ARBA00022741"/>
    </source>
</evidence>
<evidence type="ECO:0000256" key="1">
    <source>
        <dbReference type="ARBA" id="ARBA00022448"/>
    </source>
</evidence>
<gene>
    <name evidence="5" type="ORF">DW967_11535</name>
</gene>
<dbReference type="InterPro" id="IPR015854">
    <property type="entry name" value="ABC_transpr_LolD-like"/>
</dbReference>
<accession>A0A413Q550</accession>
<dbReference type="InterPro" id="IPR027417">
    <property type="entry name" value="P-loop_NTPase"/>
</dbReference>
<protein>
    <submittedName>
        <fullName evidence="5">ABC transporter ATP-binding protein</fullName>
    </submittedName>
</protein>
<keyword evidence="3 5" id="KW-0067">ATP-binding</keyword>
<keyword evidence="1" id="KW-0813">Transport</keyword>
<dbReference type="GO" id="GO:0005524">
    <property type="term" value="F:ATP binding"/>
    <property type="evidence" value="ECO:0007669"/>
    <property type="project" value="UniProtKB-KW"/>
</dbReference>
<dbReference type="CDD" id="cd03255">
    <property type="entry name" value="ABC_MJ0796_LolCDE_FtsE"/>
    <property type="match status" value="1"/>
</dbReference>
<proteinExistence type="predicted"/>
<dbReference type="PANTHER" id="PTHR24220:SF685">
    <property type="entry name" value="ABC TRANSPORTER RELATED"/>
    <property type="match status" value="1"/>
</dbReference>
<dbReference type="AlphaFoldDB" id="A0A413Q550"/>
<dbReference type="GO" id="GO:0016887">
    <property type="term" value="F:ATP hydrolysis activity"/>
    <property type="evidence" value="ECO:0007669"/>
    <property type="project" value="InterPro"/>
</dbReference>
<dbReference type="EMBL" id="QSES01000022">
    <property type="protein sequence ID" value="RGZ90507.1"/>
    <property type="molecule type" value="Genomic_DNA"/>
</dbReference>
<dbReference type="InterPro" id="IPR003439">
    <property type="entry name" value="ABC_transporter-like_ATP-bd"/>
</dbReference>
<dbReference type="Proteomes" id="UP000283721">
    <property type="component" value="Unassembled WGS sequence"/>
</dbReference>
<dbReference type="InterPro" id="IPR017911">
    <property type="entry name" value="MacB-like_ATP-bd"/>
</dbReference>
<dbReference type="SMART" id="SM00382">
    <property type="entry name" value="AAA"/>
    <property type="match status" value="1"/>
</dbReference>
<dbReference type="SUPFAM" id="SSF52540">
    <property type="entry name" value="P-loop containing nucleoside triphosphate hydrolases"/>
    <property type="match status" value="1"/>
</dbReference>
<evidence type="ECO:0000259" key="4">
    <source>
        <dbReference type="PROSITE" id="PS50893"/>
    </source>
</evidence>
<dbReference type="GO" id="GO:0022857">
    <property type="term" value="F:transmembrane transporter activity"/>
    <property type="evidence" value="ECO:0007669"/>
    <property type="project" value="TreeGrafter"/>
</dbReference>
<keyword evidence="2" id="KW-0547">Nucleotide-binding</keyword>
<evidence type="ECO:0000313" key="5">
    <source>
        <dbReference type="EMBL" id="RGZ90507.1"/>
    </source>
</evidence>
<evidence type="ECO:0000256" key="3">
    <source>
        <dbReference type="ARBA" id="ARBA00022840"/>
    </source>
</evidence>
<dbReference type="InterPro" id="IPR017871">
    <property type="entry name" value="ABC_transporter-like_CS"/>
</dbReference>
<comment type="caution">
    <text evidence="5">The sequence shown here is derived from an EMBL/GenBank/DDBJ whole genome shotgun (WGS) entry which is preliminary data.</text>
</comment>
<dbReference type="PROSITE" id="PS50893">
    <property type="entry name" value="ABC_TRANSPORTER_2"/>
    <property type="match status" value="1"/>
</dbReference>
<dbReference type="PROSITE" id="PS00211">
    <property type="entry name" value="ABC_TRANSPORTER_1"/>
    <property type="match status" value="1"/>
</dbReference>
<dbReference type="GO" id="GO:0005886">
    <property type="term" value="C:plasma membrane"/>
    <property type="evidence" value="ECO:0007669"/>
    <property type="project" value="TreeGrafter"/>
</dbReference>
<name>A0A413Q550_9FIRM</name>
<organism evidence="5 6">
    <name type="scientific">Agathobacter rectalis</name>
    <dbReference type="NCBI Taxonomy" id="39491"/>
    <lineage>
        <taxon>Bacteria</taxon>
        <taxon>Bacillati</taxon>
        <taxon>Bacillota</taxon>
        <taxon>Clostridia</taxon>
        <taxon>Lachnospirales</taxon>
        <taxon>Lachnospiraceae</taxon>
        <taxon>Agathobacter</taxon>
    </lineage>
</organism>